<dbReference type="SUPFAM" id="SSF52540">
    <property type="entry name" value="P-loop containing nucleoside triphosphate hydrolases"/>
    <property type="match status" value="1"/>
</dbReference>
<evidence type="ECO:0000313" key="5">
    <source>
        <dbReference type="EMBL" id="OYR25908.1"/>
    </source>
</evidence>
<keyword evidence="3" id="KW-0067">ATP-binding</keyword>
<dbReference type="InterPro" id="IPR003439">
    <property type="entry name" value="ABC_transporter-like_ATP-bd"/>
</dbReference>
<dbReference type="CDD" id="cd03216">
    <property type="entry name" value="ABC_Carb_Monos_I"/>
    <property type="match status" value="1"/>
</dbReference>
<dbReference type="PANTHER" id="PTHR43790:SF8">
    <property type="entry name" value="SUGAR ABC TRANSPORTER ATP-BINDING PROTEIN"/>
    <property type="match status" value="1"/>
</dbReference>
<dbReference type="Pfam" id="PF00005">
    <property type="entry name" value="ABC_tran"/>
    <property type="match status" value="1"/>
</dbReference>
<gene>
    <name evidence="5" type="ORF">CES86_3962</name>
</gene>
<dbReference type="InterPro" id="IPR003593">
    <property type="entry name" value="AAA+_ATPase"/>
</dbReference>
<accession>A0A256GFV6</accession>
<dbReference type="GO" id="GO:0016887">
    <property type="term" value="F:ATP hydrolysis activity"/>
    <property type="evidence" value="ECO:0007669"/>
    <property type="project" value="InterPro"/>
</dbReference>
<dbReference type="PANTHER" id="PTHR43790">
    <property type="entry name" value="CARBOHYDRATE TRANSPORT ATP-BINDING PROTEIN MG119-RELATED"/>
    <property type="match status" value="1"/>
</dbReference>
<dbReference type="Gene3D" id="3.40.50.300">
    <property type="entry name" value="P-loop containing nucleotide triphosphate hydrolases"/>
    <property type="match status" value="1"/>
</dbReference>
<evidence type="ECO:0000256" key="3">
    <source>
        <dbReference type="ARBA" id="ARBA00022840"/>
    </source>
</evidence>
<evidence type="ECO:0000256" key="1">
    <source>
        <dbReference type="ARBA" id="ARBA00004533"/>
    </source>
</evidence>
<dbReference type="InterPro" id="IPR050107">
    <property type="entry name" value="ABC_carbohydrate_import_ATPase"/>
</dbReference>
<dbReference type="AlphaFoldDB" id="A0A256GFV6"/>
<evidence type="ECO:0000256" key="2">
    <source>
        <dbReference type="ARBA" id="ARBA00022741"/>
    </source>
</evidence>
<dbReference type="PROSITE" id="PS50893">
    <property type="entry name" value="ABC_TRANSPORTER_2"/>
    <property type="match status" value="1"/>
</dbReference>
<dbReference type="EMBL" id="NNRN01000056">
    <property type="protein sequence ID" value="OYR25908.1"/>
    <property type="molecule type" value="Genomic_DNA"/>
</dbReference>
<evidence type="ECO:0000313" key="6">
    <source>
        <dbReference type="Proteomes" id="UP000216363"/>
    </source>
</evidence>
<dbReference type="GO" id="GO:0005524">
    <property type="term" value="F:ATP binding"/>
    <property type="evidence" value="ECO:0007669"/>
    <property type="project" value="UniProtKB-KW"/>
</dbReference>
<evidence type="ECO:0000259" key="4">
    <source>
        <dbReference type="PROSITE" id="PS50893"/>
    </source>
</evidence>
<comment type="caution">
    <text evidence="5">The sequence shown here is derived from an EMBL/GenBank/DDBJ whole genome shotgun (WGS) entry which is preliminary data.</text>
</comment>
<dbReference type="InterPro" id="IPR027417">
    <property type="entry name" value="P-loop_NTPase"/>
</dbReference>
<feature type="domain" description="ABC transporter" evidence="4">
    <location>
        <begin position="7"/>
        <end position="247"/>
    </location>
</feature>
<sequence length="254" mass="27110">MTNEFLLRVNNLSKSYGAVQALQGVSFTMRPGETIALVGDNGAGKSTLVKLLSGVIRPTSGTIELDGQSIELSSPDVARIHGIETVYQDLGLCNNLTVAENIFLGREEVIGWGPFSFLARGRMREKAKQALAGLSINVPSPDQNVTGLSGGQRQAVSIARSRLWKSALVMLDEPTAALGVQETAKAMEAVRQLQSNGVAIILITHSMPMAKEMSDRVIVLRRGRKVGDVRTASVSGDDIVSLITGAREQLIEAA</sequence>
<dbReference type="SMART" id="SM00382">
    <property type="entry name" value="AAA"/>
    <property type="match status" value="1"/>
</dbReference>
<name>A0A256GFV6_9HYPH</name>
<dbReference type="RefSeq" id="WP_094515282.1">
    <property type="nucleotide sequence ID" value="NZ_JBHEEP010000020.1"/>
</dbReference>
<dbReference type="GO" id="GO:0005886">
    <property type="term" value="C:plasma membrane"/>
    <property type="evidence" value="ECO:0007669"/>
    <property type="project" value="UniProtKB-SubCell"/>
</dbReference>
<dbReference type="Proteomes" id="UP000216363">
    <property type="component" value="Unassembled WGS sequence"/>
</dbReference>
<proteinExistence type="predicted"/>
<keyword evidence="2" id="KW-0547">Nucleotide-binding</keyword>
<protein>
    <submittedName>
        <fullName evidence="5">ABC transporter family protein</fullName>
    </submittedName>
</protein>
<organism evidence="5 6">
    <name type="scientific">Brucella lupini</name>
    <dbReference type="NCBI Taxonomy" id="255457"/>
    <lineage>
        <taxon>Bacteria</taxon>
        <taxon>Pseudomonadati</taxon>
        <taxon>Pseudomonadota</taxon>
        <taxon>Alphaproteobacteria</taxon>
        <taxon>Hyphomicrobiales</taxon>
        <taxon>Brucellaceae</taxon>
        <taxon>Brucella/Ochrobactrum group</taxon>
        <taxon>Brucella</taxon>
    </lineage>
</organism>
<reference evidence="5 6" key="1">
    <citation type="submission" date="2017-07" db="EMBL/GenBank/DDBJ databases">
        <title>Draft genome of Ochrobactrum lupini type strain LUP21.</title>
        <authorList>
            <person name="Krzyzanowska D.M."/>
            <person name="Jafra S."/>
        </authorList>
    </citation>
    <scope>NUCLEOTIDE SEQUENCE [LARGE SCALE GENOMIC DNA]</scope>
    <source>
        <strain evidence="5 6">LUP21</strain>
    </source>
</reference>
<comment type="subcellular location">
    <subcellularLocation>
        <location evidence="1">Cell inner membrane</location>
    </subcellularLocation>
</comment>